<sequence>MKLNGIYCLLLCSMAFNSWASKCDKYFTTQQLHQLKANEFVEEDSTKRQATAIELVNCIDNSDPEIRDGIVFEGLSFWLRNQQLTIPTTQTLFSSLNQILSTENTDPNNFSQPFAALILAEVVRADRISPYLTDKQRQEVVNTATNYMASIDDYRGFDDTTGWRHAVAHSADLFLQLALNKQITAVQLKQLLEGISSQVVAKNQHFYHYGEPKRLALATIYIVLRGELTQPELQLFFDNIVDPSPFENWGSVYSSNIGLAKLHNSRSFLSELYTITASSKNPQLEKLRPIIKLALKKL</sequence>
<dbReference type="KEGG" id="swp:swp_0608"/>
<dbReference type="EMBL" id="CP000472">
    <property type="protein sequence ID" value="ACJ27430.1"/>
    <property type="molecule type" value="Genomic_DNA"/>
</dbReference>
<evidence type="ECO:0000256" key="1">
    <source>
        <dbReference type="SAM" id="SignalP"/>
    </source>
</evidence>
<name>B8CIF4_SHEPW</name>
<keyword evidence="1" id="KW-0732">Signal</keyword>
<dbReference type="Pfam" id="PF10978">
    <property type="entry name" value="DUF2785"/>
    <property type="match status" value="1"/>
</dbReference>
<evidence type="ECO:0000313" key="3">
    <source>
        <dbReference type="Proteomes" id="UP000000753"/>
    </source>
</evidence>
<dbReference type="STRING" id="225849.swp_0608"/>
<organism evidence="2 3">
    <name type="scientific">Shewanella piezotolerans (strain WP3 / JCM 13877)</name>
    <dbReference type="NCBI Taxonomy" id="225849"/>
    <lineage>
        <taxon>Bacteria</taxon>
        <taxon>Pseudomonadati</taxon>
        <taxon>Pseudomonadota</taxon>
        <taxon>Gammaproteobacteria</taxon>
        <taxon>Alteromonadales</taxon>
        <taxon>Shewanellaceae</taxon>
        <taxon>Shewanella</taxon>
    </lineage>
</organism>
<proteinExistence type="predicted"/>
<dbReference type="HOGENOM" id="CLU_908594_0_0_6"/>
<protein>
    <recommendedName>
        <fullName evidence="4">DUF2785 domain-containing protein</fullName>
    </recommendedName>
</protein>
<dbReference type="AlphaFoldDB" id="B8CIF4"/>
<dbReference type="OrthoDB" id="7619731at2"/>
<evidence type="ECO:0000313" key="2">
    <source>
        <dbReference type="EMBL" id="ACJ27430.1"/>
    </source>
</evidence>
<feature type="signal peptide" evidence="1">
    <location>
        <begin position="1"/>
        <end position="20"/>
    </location>
</feature>
<dbReference type="InterPro" id="IPR021247">
    <property type="entry name" value="DUF2785"/>
</dbReference>
<reference evidence="2 3" key="1">
    <citation type="journal article" date="2008" name="PLoS ONE">
        <title>Environmental adaptation: genomic analysis of the piezotolerant and psychrotolerant deep-sea iron reducing bacterium Shewanella piezotolerans WP3.</title>
        <authorList>
            <person name="Wang F."/>
            <person name="Wang J."/>
            <person name="Jian H."/>
            <person name="Zhang B."/>
            <person name="Li S."/>
            <person name="Wang F."/>
            <person name="Zeng X."/>
            <person name="Gao L."/>
            <person name="Bartlett D.H."/>
            <person name="Yu J."/>
            <person name="Hu S."/>
            <person name="Xiao X."/>
        </authorList>
    </citation>
    <scope>NUCLEOTIDE SEQUENCE [LARGE SCALE GENOMIC DNA]</scope>
    <source>
        <strain evidence="3">WP3 / JCM 13877</strain>
    </source>
</reference>
<gene>
    <name evidence="2" type="ordered locus">swp_0608</name>
</gene>
<keyword evidence="3" id="KW-1185">Reference proteome</keyword>
<accession>B8CIF4</accession>
<evidence type="ECO:0008006" key="4">
    <source>
        <dbReference type="Google" id="ProtNLM"/>
    </source>
</evidence>
<dbReference type="RefSeq" id="WP_020910811.1">
    <property type="nucleotide sequence ID" value="NC_011566.1"/>
</dbReference>
<dbReference type="eggNOG" id="ENOG5030DU7">
    <property type="taxonomic scope" value="Bacteria"/>
</dbReference>
<feature type="chain" id="PRO_5002869974" description="DUF2785 domain-containing protein" evidence="1">
    <location>
        <begin position="21"/>
        <end position="298"/>
    </location>
</feature>
<dbReference type="Proteomes" id="UP000000753">
    <property type="component" value="Chromosome"/>
</dbReference>